<evidence type="ECO:0000313" key="3">
    <source>
        <dbReference type="Proteomes" id="UP000035963"/>
    </source>
</evidence>
<dbReference type="PATRIC" id="fig|908627.4.peg.1980"/>
<sequence length="84" mass="9249">MLNRFTLFCAVAAPVFSNATSAFSLPVLQALPSAHACYLQFGFSPNRGAMDLVIKLIDSTSRGQTIDIEAYEFTSKRMAVPYMH</sequence>
<dbReference type="RefSeq" id="WP_047846274.1">
    <property type="nucleotide sequence ID" value="NZ_AEJF01000067.1"/>
</dbReference>
<accession>A0A0J1D197</accession>
<name>A0A0J1D197_9BURK</name>
<dbReference type="AlphaFoldDB" id="A0A0J1D197"/>
<gene>
    <name evidence="2" type="ORF">EOS_08975</name>
</gene>
<proteinExistence type="predicted"/>
<dbReference type="EMBL" id="AEJF01000067">
    <property type="protein sequence ID" value="KLU26549.1"/>
    <property type="molecule type" value="Genomic_DNA"/>
</dbReference>
<comment type="caution">
    <text evidence="2">The sequence shown here is derived from an EMBL/GenBank/DDBJ whole genome shotgun (WGS) entry which is preliminary data.</text>
</comment>
<evidence type="ECO:0000313" key="2">
    <source>
        <dbReference type="EMBL" id="KLU26549.1"/>
    </source>
</evidence>
<protein>
    <submittedName>
        <fullName evidence="2">Uncharacterized protein</fullName>
    </submittedName>
</protein>
<dbReference type="Proteomes" id="UP000035963">
    <property type="component" value="Unassembled WGS sequence"/>
</dbReference>
<organism evidence="2 3">
    <name type="scientific">Caballeronia mineralivorans PML1(12)</name>
    <dbReference type="NCBI Taxonomy" id="908627"/>
    <lineage>
        <taxon>Bacteria</taxon>
        <taxon>Pseudomonadati</taxon>
        <taxon>Pseudomonadota</taxon>
        <taxon>Betaproteobacteria</taxon>
        <taxon>Burkholderiales</taxon>
        <taxon>Burkholderiaceae</taxon>
        <taxon>Caballeronia</taxon>
    </lineage>
</organism>
<keyword evidence="3" id="KW-1185">Reference proteome</keyword>
<feature type="signal peptide" evidence="1">
    <location>
        <begin position="1"/>
        <end position="24"/>
    </location>
</feature>
<dbReference type="OrthoDB" id="5294698at2"/>
<keyword evidence="1" id="KW-0732">Signal</keyword>
<feature type="chain" id="PRO_5005249377" evidence="1">
    <location>
        <begin position="25"/>
        <end position="84"/>
    </location>
</feature>
<reference evidence="2 3" key="1">
    <citation type="journal article" date="2015" name="Genome Announc.">
        <title>Draft Genome Sequence of Burkholderia sp. Strain PML1(12), an Ectomycorrhizosphere-Inhabiting Bacterium with Effective Mineral-Weathering Ability.</title>
        <authorList>
            <person name="Uroz S."/>
            <person name="Oger P."/>
        </authorList>
    </citation>
    <scope>NUCLEOTIDE SEQUENCE [LARGE SCALE GENOMIC DNA]</scope>
    <source>
        <strain evidence="3">PML1(12)</strain>
    </source>
</reference>
<evidence type="ECO:0000256" key="1">
    <source>
        <dbReference type="SAM" id="SignalP"/>
    </source>
</evidence>